<feature type="region of interest" description="Disordered" evidence="1">
    <location>
        <begin position="36"/>
        <end position="100"/>
    </location>
</feature>
<evidence type="ECO:0000313" key="2">
    <source>
        <dbReference type="EMBL" id="MBK1619985.1"/>
    </source>
</evidence>
<sequence length="100" mass="11247">MPLTITQPDHGSDLEQQAAGLYRQQFDKITDRAEQIRRERSKTTEAPMPSQNPQSAEIRAAVLAERKRLSDEHRKNAKDPWQAIIAKNNARQTGPGVTNA</sequence>
<comment type="caution">
    <text evidence="2">The sequence shown here is derived from an EMBL/GenBank/DDBJ whole genome shotgun (WGS) entry which is preliminary data.</text>
</comment>
<dbReference type="EMBL" id="NRRY01000029">
    <property type="protein sequence ID" value="MBK1619985.1"/>
    <property type="molecule type" value="Genomic_DNA"/>
</dbReference>
<dbReference type="AlphaFoldDB" id="A0A9X0WB77"/>
<feature type="compositionally biased region" description="Basic and acidic residues" evidence="1">
    <location>
        <begin position="64"/>
        <end position="78"/>
    </location>
</feature>
<evidence type="ECO:0000313" key="3">
    <source>
        <dbReference type="Proteomes" id="UP001138768"/>
    </source>
</evidence>
<keyword evidence="3" id="KW-1185">Reference proteome</keyword>
<accession>A0A9X0WB77</accession>
<organism evidence="2 3">
    <name type="scientific">Lamprobacter modestohalophilus</name>
    <dbReference type="NCBI Taxonomy" id="1064514"/>
    <lineage>
        <taxon>Bacteria</taxon>
        <taxon>Pseudomonadati</taxon>
        <taxon>Pseudomonadota</taxon>
        <taxon>Gammaproteobacteria</taxon>
        <taxon>Chromatiales</taxon>
        <taxon>Chromatiaceae</taxon>
        <taxon>Lamprobacter</taxon>
    </lineage>
</organism>
<name>A0A9X0WB77_9GAMM</name>
<proteinExistence type="predicted"/>
<dbReference type="Proteomes" id="UP001138768">
    <property type="component" value="Unassembled WGS sequence"/>
</dbReference>
<protein>
    <submittedName>
        <fullName evidence="2">Uncharacterized protein</fullName>
    </submittedName>
</protein>
<reference evidence="2 3" key="1">
    <citation type="journal article" date="2020" name="Microorganisms">
        <title>Osmotic Adaptation and Compatible Solute Biosynthesis of Phototrophic Bacteria as Revealed from Genome Analyses.</title>
        <authorList>
            <person name="Imhoff J.F."/>
            <person name="Rahn T."/>
            <person name="Kunzel S."/>
            <person name="Keller A."/>
            <person name="Neulinger S.C."/>
        </authorList>
    </citation>
    <scope>NUCLEOTIDE SEQUENCE [LARGE SCALE GENOMIC DNA]</scope>
    <source>
        <strain evidence="2 3">DSM 25653</strain>
    </source>
</reference>
<gene>
    <name evidence="2" type="ORF">CKO42_16365</name>
</gene>
<feature type="compositionally biased region" description="Polar residues" evidence="1">
    <location>
        <begin position="89"/>
        <end position="100"/>
    </location>
</feature>
<evidence type="ECO:0000256" key="1">
    <source>
        <dbReference type="SAM" id="MobiDB-lite"/>
    </source>
</evidence>